<feature type="region of interest" description="Disordered" evidence="1">
    <location>
        <begin position="25"/>
        <end position="51"/>
    </location>
</feature>
<dbReference type="AlphaFoldDB" id="Q46Y26"/>
<evidence type="ECO:0008006" key="3">
    <source>
        <dbReference type="Google" id="ProtNLM"/>
    </source>
</evidence>
<accession>Q46Y26</accession>
<gene>
    <name evidence="2" type="ordered locus">Reut_A2596</name>
</gene>
<reference evidence="2" key="1">
    <citation type="submission" date="2005-08" db="EMBL/GenBank/DDBJ databases">
        <title>Complete sequence of Chromosome1 of Ralstonia eutropha JMP134.</title>
        <authorList>
            <person name="Copeland A."/>
            <person name="Lucas S."/>
            <person name="Lapidus A."/>
            <person name="Barry K."/>
            <person name="Detter J.C."/>
            <person name="Glavina T."/>
            <person name="Hammon N."/>
            <person name="Israni S."/>
            <person name="Pitluck S."/>
            <person name="Goltsman E."/>
            <person name="Martinez M."/>
            <person name="Schmutz J."/>
            <person name="Larimer F."/>
            <person name="Land M."/>
            <person name="Lykidis A."/>
            <person name="Richardson P."/>
        </authorList>
    </citation>
    <scope>NUCLEOTIDE SEQUENCE</scope>
    <source>
        <strain evidence="2">JMP134</strain>
    </source>
</reference>
<dbReference type="STRING" id="264198.Reut_A2596"/>
<name>Q46Y26_CUPPJ</name>
<dbReference type="EMBL" id="CP000090">
    <property type="protein sequence ID" value="AAZ61957.1"/>
    <property type="molecule type" value="Genomic_DNA"/>
</dbReference>
<dbReference type="KEGG" id="reu:Reut_A2596"/>
<evidence type="ECO:0000256" key="1">
    <source>
        <dbReference type="SAM" id="MobiDB-lite"/>
    </source>
</evidence>
<proteinExistence type="predicted"/>
<protein>
    <recommendedName>
        <fullName evidence="3">HEAT repeat domain-containing protein</fullName>
    </recommendedName>
</protein>
<sequence>MGRRILRVLISLKVRPATTDIRAWPGSGFLRNPSSGDNRQGGGRGRPDVASRHAANKIARGIMLKYHFLVFKMNRLVGKGKLSSVEEVSLAGQLAEMIDSPDAAQRVLADLADHANPQIRRITLNAIRRSHQVSAPALPAVLLRRMADTEALIRHDAVWIVQDNKMDGPELRAALRRLAGKVRLPWDAERARANPSDATLMAQVRARVALDKLLEKSAAERNAALAAGLLNIGNGQPYAEGTVGHKGVMQRALRRKQAGRRLDSSVKLTFRKVEPTEVTGNKRFLL</sequence>
<evidence type="ECO:0000313" key="2">
    <source>
        <dbReference type="EMBL" id="AAZ61957.1"/>
    </source>
</evidence>
<dbReference type="HOGENOM" id="CLU_084711_0_0_4"/>
<organism evidence="2">
    <name type="scientific">Cupriavidus pinatubonensis (strain JMP 134 / LMG 1197)</name>
    <name type="common">Cupriavidus necator (strain JMP 134)</name>
    <dbReference type="NCBI Taxonomy" id="264198"/>
    <lineage>
        <taxon>Bacteria</taxon>
        <taxon>Pseudomonadati</taxon>
        <taxon>Pseudomonadota</taxon>
        <taxon>Betaproteobacteria</taxon>
        <taxon>Burkholderiales</taxon>
        <taxon>Burkholderiaceae</taxon>
        <taxon>Cupriavidus</taxon>
    </lineage>
</organism>